<dbReference type="EMBL" id="JAINUF010000006">
    <property type="protein sequence ID" value="KAJ8357200.1"/>
    <property type="molecule type" value="Genomic_DNA"/>
</dbReference>
<comment type="caution">
    <text evidence="2">The sequence shown here is derived from an EMBL/GenBank/DDBJ whole genome shotgun (WGS) entry which is preliminary data.</text>
</comment>
<name>A0A9Q1FFM1_SYNKA</name>
<keyword evidence="3" id="KW-1185">Reference proteome</keyword>
<gene>
    <name evidence="2" type="ORF">SKAU_G00199940</name>
</gene>
<dbReference type="Proteomes" id="UP001152622">
    <property type="component" value="Chromosome 6"/>
</dbReference>
<evidence type="ECO:0000256" key="1">
    <source>
        <dbReference type="SAM" id="MobiDB-lite"/>
    </source>
</evidence>
<dbReference type="AlphaFoldDB" id="A0A9Q1FFM1"/>
<protein>
    <submittedName>
        <fullName evidence="2">Uncharacterized protein</fullName>
    </submittedName>
</protein>
<feature type="region of interest" description="Disordered" evidence="1">
    <location>
        <begin position="1"/>
        <end position="111"/>
    </location>
</feature>
<evidence type="ECO:0000313" key="2">
    <source>
        <dbReference type="EMBL" id="KAJ8357200.1"/>
    </source>
</evidence>
<sequence length="111" mass="11581">MRLRVCLLTPSADDGRAVSSDGPLGPRHGPKASGLLSFTSPPPSPPQFGPALYMKVRSSQGNARSPGPSTPPCELPPATPRSRDMEGGSNSRAGEEPGTGDTFLRCREVPL</sequence>
<organism evidence="2 3">
    <name type="scientific">Synaphobranchus kaupii</name>
    <name type="common">Kaup's arrowtooth eel</name>
    <dbReference type="NCBI Taxonomy" id="118154"/>
    <lineage>
        <taxon>Eukaryota</taxon>
        <taxon>Metazoa</taxon>
        <taxon>Chordata</taxon>
        <taxon>Craniata</taxon>
        <taxon>Vertebrata</taxon>
        <taxon>Euteleostomi</taxon>
        <taxon>Actinopterygii</taxon>
        <taxon>Neopterygii</taxon>
        <taxon>Teleostei</taxon>
        <taxon>Anguilliformes</taxon>
        <taxon>Synaphobranchidae</taxon>
        <taxon>Synaphobranchus</taxon>
    </lineage>
</organism>
<proteinExistence type="predicted"/>
<feature type="compositionally biased region" description="Pro residues" evidence="1">
    <location>
        <begin position="68"/>
        <end position="79"/>
    </location>
</feature>
<reference evidence="2" key="1">
    <citation type="journal article" date="2023" name="Science">
        <title>Genome structures resolve the early diversification of teleost fishes.</title>
        <authorList>
            <person name="Parey E."/>
            <person name="Louis A."/>
            <person name="Montfort J."/>
            <person name="Bouchez O."/>
            <person name="Roques C."/>
            <person name="Iampietro C."/>
            <person name="Lluch J."/>
            <person name="Castinel A."/>
            <person name="Donnadieu C."/>
            <person name="Desvignes T."/>
            <person name="Floi Bucao C."/>
            <person name="Jouanno E."/>
            <person name="Wen M."/>
            <person name="Mejri S."/>
            <person name="Dirks R."/>
            <person name="Jansen H."/>
            <person name="Henkel C."/>
            <person name="Chen W.J."/>
            <person name="Zahm M."/>
            <person name="Cabau C."/>
            <person name="Klopp C."/>
            <person name="Thompson A.W."/>
            <person name="Robinson-Rechavi M."/>
            <person name="Braasch I."/>
            <person name="Lecointre G."/>
            <person name="Bobe J."/>
            <person name="Postlethwait J.H."/>
            <person name="Berthelot C."/>
            <person name="Roest Crollius H."/>
            <person name="Guiguen Y."/>
        </authorList>
    </citation>
    <scope>NUCLEOTIDE SEQUENCE</scope>
    <source>
        <strain evidence="2">WJC10195</strain>
    </source>
</reference>
<evidence type="ECO:0000313" key="3">
    <source>
        <dbReference type="Proteomes" id="UP001152622"/>
    </source>
</evidence>
<accession>A0A9Q1FFM1</accession>